<feature type="binding site" evidence="9">
    <location>
        <position position="326"/>
    </location>
    <ligand>
        <name>ATP</name>
        <dbReference type="ChEBI" id="CHEBI:30616"/>
    </ligand>
</feature>
<feature type="binding site" evidence="9">
    <location>
        <position position="176"/>
    </location>
    <ligand>
        <name>ATP</name>
        <dbReference type="ChEBI" id="CHEBI:30616"/>
    </ligand>
</feature>
<gene>
    <name evidence="8" type="primary">htpG</name>
    <name evidence="11" type="ORF">LX24_01659</name>
</gene>
<feature type="binding site" evidence="9">
    <location>
        <begin position="103"/>
        <end position="104"/>
    </location>
    <ligand>
        <name>ATP</name>
        <dbReference type="ChEBI" id="CHEBI:30616"/>
    </ligand>
</feature>
<dbReference type="Proteomes" id="UP000323166">
    <property type="component" value="Unassembled WGS sequence"/>
</dbReference>
<dbReference type="GO" id="GO:0051082">
    <property type="term" value="F:unfolded protein binding"/>
    <property type="evidence" value="ECO:0007669"/>
    <property type="project" value="UniProtKB-UniRule"/>
</dbReference>
<evidence type="ECO:0000256" key="6">
    <source>
        <dbReference type="ARBA" id="ARBA00023016"/>
    </source>
</evidence>
<dbReference type="FunFam" id="3.30.565.10:FF:000009">
    <property type="entry name" value="Molecular chaperone HtpG"/>
    <property type="match status" value="1"/>
</dbReference>
<evidence type="ECO:0000256" key="9">
    <source>
        <dbReference type="PIRSR" id="PIRSR002583-1"/>
    </source>
</evidence>
<dbReference type="InterPro" id="IPR020568">
    <property type="entry name" value="Ribosomal_Su5_D2-typ_SF"/>
</dbReference>
<dbReference type="GO" id="GO:0140662">
    <property type="term" value="F:ATP-dependent protein folding chaperone"/>
    <property type="evidence" value="ECO:0007669"/>
    <property type="project" value="InterPro"/>
</dbReference>
<dbReference type="GO" id="GO:0005737">
    <property type="term" value="C:cytoplasm"/>
    <property type="evidence" value="ECO:0007669"/>
    <property type="project" value="UniProtKB-SubCell"/>
</dbReference>
<dbReference type="Gene3D" id="3.40.50.11260">
    <property type="match status" value="1"/>
</dbReference>
<feature type="binding site" evidence="9">
    <location>
        <position position="83"/>
    </location>
    <ligand>
        <name>ATP</name>
        <dbReference type="ChEBI" id="CHEBI:30616"/>
    </ligand>
</feature>
<keyword evidence="12" id="KW-1185">Reference proteome</keyword>
<comment type="caution">
    <text evidence="8">Lacks conserved residue(s) required for the propagation of feature annotation.</text>
</comment>
<dbReference type="GO" id="GO:0016887">
    <property type="term" value="F:ATP hydrolysis activity"/>
    <property type="evidence" value="ECO:0007669"/>
    <property type="project" value="InterPro"/>
</dbReference>
<feature type="region of interest" description="C" evidence="8">
    <location>
        <begin position="549"/>
        <end position="628"/>
    </location>
</feature>
<evidence type="ECO:0000259" key="10">
    <source>
        <dbReference type="SMART" id="SM00387"/>
    </source>
</evidence>
<dbReference type="Gene3D" id="1.20.120.790">
    <property type="entry name" value="Heat shock protein 90, C-terminal domain"/>
    <property type="match status" value="1"/>
</dbReference>
<feature type="binding site" evidence="9">
    <location>
        <position position="88"/>
    </location>
    <ligand>
        <name>ATP</name>
        <dbReference type="ChEBI" id="CHEBI:30616"/>
    </ligand>
</feature>
<keyword evidence="5 8" id="KW-0067">ATP-binding</keyword>
<dbReference type="InterPro" id="IPR001404">
    <property type="entry name" value="Hsp90_fam"/>
</dbReference>
<dbReference type="FunFam" id="3.30.230.80:FF:000004">
    <property type="entry name" value="Heat shock protein 75 kDa"/>
    <property type="match status" value="1"/>
</dbReference>
<dbReference type="NCBIfam" id="NF003555">
    <property type="entry name" value="PRK05218.1"/>
    <property type="match status" value="1"/>
</dbReference>
<dbReference type="InterPro" id="IPR019805">
    <property type="entry name" value="Heat_shock_protein_90_CS"/>
</dbReference>
<dbReference type="SMART" id="SM00387">
    <property type="entry name" value="HATPase_c"/>
    <property type="match status" value="1"/>
</dbReference>
<evidence type="ECO:0000256" key="7">
    <source>
        <dbReference type="ARBA" id="ARBA00023186"/>
    </source>
</evidence>
<comment type="function">
    <text evidence="8">Molecular chaperone. Has ATPase activity.</text>
</comment>
<dbReference type="Gene3D" id="3.30.565.10">
    <property type="entry name" value="Histidine kinase-like ATPase, C-terminal domain"/>
    <property type="match status" value="1"/>
</dbReference>
<evidence type="ECO:0000256" key="8">
    <source>
        <dbReference type="HAMAP-Rule" id="MF_00505"/>
    </source>
</evidence>
<comment type="caution">
    <text evidence="11">The sequence shown here is derived from an EMBL/GenBank/DDBJ whole genome shotgun (WGS) entry which is preliminary data.</text>
</comment>
<dbReference type="SUPFAM" id="SSF55874">
    <property type="entry name" value="ATPase domain of HSP90 chaperone/DNA topoisomerase II/histidine kinase"/>
    <property type="match status" value="1"/>
</dbReference>
<comment type="similarity">
    <text evidence="2 8">Belongs to the heat shock protein 90 family.</text>
</comment>
<dbReference type="PRINTS" id="PR00775">
    <property type="entry name" value="HEATSHOCK90"/>
</dbReference>
<sequence>MAEAGKQQTMEFQAEVKQLLDIVINSLYTDREIFLRELVSNAADALEKLRYRTITDKEVADPDLPLEITIEVNEQDKTLTISDTGIGMTMDELVENLGTIARSGSKAFLQQLAEADKKDLNLIGQFGVGFYSAFMVAKKVRVLTRSFAPGAEGCQWVSDGLGSYSIEQVQDLTRGTKIILELKDDAGEFASPDTIKRIIKRYSNFVPFPIIMGGEKINTVQAIWVRNKNEIKDEEYTEFYKFIANAFDEPFYRLHFSADAPLAINALLFVPQENLERFGFGKTEPGVSLYCRKVMLQQNAEGLLPEWLRFVKGVVDSEDIPINISRETMQDSALVARLRKVLTGRFLKFLGEQAKSDPDKYSEFWKKFGIFLKEGAASDFAHSKDIAPLLRFESSKSEPGKYISLDDYLGRMPEKQKHIYYINGPTREIIEAGPYLEAFKARDLEVIYTHEPVDDFVLTNLAQYKDKKLVSADQSELDLPEIEKDDNKDNDTGAGEAKLEGMELKNLLAFIKQALGDKVSEVRESKRLVDSPAVLINMDDGMTSSMQRVMQALHKDMGGLGYGKKALEVNPGHRLIKKLEALRRKDEDFATLAVEQIYDNALIASGLLTDPREMVDRMYRILERALGE</sequence>
<dbReference type="InterPro" id="IPR003594">
    <property type="entry name" value="HATPase_dom"/>
</dbReference>
<comment type="subunit">
    <text evidence="8">Homodimer.</text>
</comment>
<evidence type="ECO:0000256" key="4">
    <source>
        <dbReference type="ARBA" id="ARBA00022741"/>
    </source>
</evidence>
<organism evidence="11 12">
    <name type="scientific">Desulfallas thermosapovorans DSM 6562</name>
    <dbReference type="NCBI Taxonomy" id="1121431"/>
    <lineage>
        <taxon>Bacteria</taxon>
        <taxon>Bacillati</taxon>
        <taxon>Bacillota</taxon>
        <taxon>Clostridia</taxon>
        <taxon>Eubacteriales</taxon>
        <taxon>Desulfallaceae</taxon>
        <taxon>Desulfallas</taxon>
    </lineage>
</organism>
<dbReference type="Pfam" id="PF13589">
    <property type="entry name" value="HATPase_c_3"/>
    <property type="match status" value="1"/>
</dbReference>
<feature type="binding site" evidence="9">
    <location>
        <position position="41"/>
    </location>
    <ligand>
        <name>ATP</name>
        <dbReference type="ChEBI" id="CHEBI:30616"/>
    </ligand>
</feature>
<keyword evidence="4 8" id="KW-0547">Nucleotide-binding</keyword>
<dbReference type="InterPro" id="IPR020575">
    <property type="entry name" value="Hsp90_N"/>
</dbReference>
<dbReference type="PANTHER" id="PTHR11528">
    <property type="entry name" value="HEAT SHOCK PROTEIN 90 FAMILY MEMBER"/>
    <property type="match status" value="1"/>
</dbReference>
<dbReference type="InterPro" id="IPR037196">
    <property type="entry name" value="HSP90_C"/>
</dbReference>
<accession>A0A5S4ZRF1</accession>
<keyword evidence="6 8" id="KW-0346">Stress response</keyword>
<evidence type="ECO:0000313" key="12">
    <source>
        <dbReference type="Proteomes" id="UP000323166"/>
    </source>
</evidence>
<feature type="binding site" evidence="9">
    <location>
        <begin position="125"/>
        <end position="130"/>
    </location>
    <ligand>
        <name>ATP</name>
        <dbReference type="ChEBI" id="CHEBI:30616"/>
    </ligand>
</feature>
<evidence type="ECO:0000313" key="11">
    <source>
        <dbReference type="EMBL" id="TYO95309.1"/>
    </source>
</evidence>
<dbReference type="PROSITE" id="PS00298">
    <property type="entry name" value="HSP90"/>
    <property type="match status" value="1"/>
</dbReference>
<dbReference type="Pfam" id="PF00183">
    <property type="entry name" value="HSP90"/>
    <property type="match status" value="1"/>
</dbReference>
<reference evidence="11 12" key="1">
    <citation type="submission" date="2019-07" db="EMBL/GenBank/DDBJ databases">
        <title>Genomic Encyclopedia of Type Strains, Phase I: the one thousand microbial genomes (KMG-I) project.</title>
        <authorList>
            <person name="Kyrpides N."/>
        </authorList>
    </citation>
    <scope>NUCLEOTIDE SEQUENCE [LARGE SCALE GENOMIC DNA]</scope>
    <source>
        <strain evidence="11 12">DSM 6562</strain>
    </source>
</reference>
<proteinExistence type="inferred from homology"/>
<protein>
    <recommendedName>
        <fullName evidence="8">Chaperone protein HtpG</fullName>
    </recommendedName>
    <alternativeName>
        <fullName evidence="8">Heat shock protein HtpG</fullName>
    </alternativeName>
    <alternativeName>
        <fullName evidence="8">High temperature protein G</fullName>
    </alternativeName>
</protein>
<dbReference type="SUPFAM" id="SSF54211">
    <property type="entry name" value="Ribosomal protein S5 domain 2-like"/>
    <property type="match status" value="1"/>
</dbReference>
<dbReference type="AlphaFoldDB" id="A0A5S4ZRF1"/>
<feature type="region of interest" description="A; substrate-binding" evidence="8">
    <location>
        <begin position="1"/>
        <end position="326"/>
    </location>
</feature>
<feature type="binding site" evidence="9">
    <location>
        <position position="96"/>
    </location>
    <ligand>
        <name>ATP</name>
        <dbReference type="ChEBI" id="CHEBI:30616"/>
    </ligand>
</feature>
<comment type="subcellular location">
    <subcellularLocation>
        <location evidence="1 8">Cytoplasm</location>
    </subcellularLocation>
</comment>
<dbReference type="SUPFAM" id="SSF110942">
    <property type="entry name" value="HSP90 C-terminal domain"/>
    <property type="match status" value="1"/>
</dbReference>
<feature type="binding site" evidence="9">
    <location>
        <position position="37"/>
    </location>
    <ligand>
        <name>ATP</name>
        <dbReference type="ChEBI" id="CHEBI:30616"/>
    </ligand>
</feature>
<evidence type="ECO:0000256" key="1">
    <source>
        <dbReference type="ARBA" id="ARBA00004496"/>
    </source>
</evidence>
<dbReference type="RefSeq" id="WP_166511668.1">
    <property type="nucleotide sequence ID" value="NZ_VNHM01000008.1"/>
</dbReference>
<dbReference type="Gene3D" id="3.30.230.80">
    <property type="match status" value="1"/>
</dbReference>
<keyword evidence="7 8" id="KW-0143">Chaperone</keyword>
<evidence type="ECO:0000256" key="5">
    <source>
        <dbReference type="ARBA" id="ARBA00022840"/>
    </source>
</evidence>
<dbReference type="GO" id="GO:0005524">
    <property type="term" value="F:ATP binding"/>
    <property type="evidence" value="ECO:0007669"/>
    <property type="project" value="UniProtKB-UniRule"/>
</dbReference>
<keyword evidence="3 8" id="KW-0963">Cytoplasm</keyword>
<dbReference type="HAMAP" id="MF_00505">
    <property type="entry name" value="HSP90"/>
    <property type="match status" value="1"/>
</dbReference>
<dbReference type="EMBL" id="VNHM01000008">
    <property type="protein sequence ID" value="TYO95309.1"/>
    <property type="molecule type" value="Genomic_DNA"/>
</dbReference>
<dbReference type="InterPro" id="IPR036890">
    <property type="entry name" value="HATPase_C_sf"/>
</dbReference>
<dbReference type="CDD" id="cd16927">
    <property type="entry name" value="HATPase_Hsp90-like"/>
    <property type="match status" value="1"/>
</dbReference>
<evidence type="ECO:0000256" key="3">
    <source>
        <dbReference type="ARBA" id="ARBA00022490"/>
    </source>
</evidence>
<evidence type="ECO:0000256" key="2">
    <source>
        <dbReference type="ARBA" id="ARBA00008239"/>
    </source>
</evidence>
<feature type="domain" description="Histidine kinase/HSP90-like ATPase" evidence="10">
    <location>
        <begin position="30"/>
        <end position="186"/>
    </location>
</feature>
<dbReference type="PIRSF" id="PIRSF002583">
    <property type="entry name" value="Hsp90"/>
    <property type="match status" value="1"/>
</dbReference>
<name>A0A5S4ZRF1_9FIRM</name>